<dbReference type="InterPro" id="IPR008271">
    <property type="entry name" value="Ser/Thr_kinase_AS"/>
</dbReference>
<evidence type="ECO:0000313" key="4">
    <source>
        <dbReference type="EMBL" id="ORY86703.1"/>
    </source>
</evidence>
<evidence type="ECO:0000256" key="2">
    <source>
        <dbReference type="ARBA" id="ARBA00022840"/>
    </source>
</evidence>
<keyword evidence="4" id="KW-0808">Transferase</keyword>
<keyword evidence="5" id="KW-1185">Reference proteome</keyword>
<dbReference type="GO" id="GO:0004674">
    <property type="term" value="F:protein serine/threonine kinase activity"/>
    <property type="evidence" value="ECO:0007669"/>
    <property type="project" value="TreeGrafter"/>
</dbReference>
<dbReference type="FunFam" id="1.10.510.10:FF:000571">
    <property type="entry name" value="Maternal embryonic leucine zipper kinase"/>
    <property type="match status" value="1"/>
</dbReference>
<gene>
    <name evidence="4" type="ORF">BCR35DRAFT_351459</name>
</gene>
<dbReference type="InParanoid" id="A0A1Y2FRT9"/>
<dbReference type="SMART" id="SM00220">
    <property type="entry name" value="S_TKc"/>
    <property type="match status" value="1"/>
</dbReference>
<accession>A0A1Y2FRT9</accession>
<name>A0A1Y2FRT9_9BASI</name>
<proteinExistence type="predicted"/>
<dbReference type="FunCoup" id="A0A1Y2FRT9">
    <property type="interactions" value="401"/>
</dbReference>
<dbReference type="GO" id="GO:0035556">
    <property type="term" value="P:intracellular signal transduction"/>
    <property type="evidence" value="ECO:0007669"/>
    <property type="project" value="TreeGrafter"/>
</dbReference>
<protein>
    <submittedName>
        <fullName evidence="4">Kinase-like domain-containing protein</fullName>
    </submittedName>
</protein>
<dbReference type="PANTHER" id="PTHR24346">
    <property type="entry name" value="MAP/MICROTUBULE AFFINITY-REGULATING KINASE"/>
    <property type="match status" value="1"/>
</dbReference>
<feature type="domain" description="Protein kinase" evidence="3">
    <location>
        <begin position="14"/>
        <end position="280"/>
    </location>
</feature>
<dbReference type="EMBL" id="MCGR01000014">
    <property type="protein sequence ID" value="ORY86703.1"/>
    <property type="molecule type" value="Genomic_DNA"/>
</dbReference>
<organism evidence="4 5">
    <name type="scientific">Leucosporidium creatinivorum</name>
    <dbReference type="NCBI Taxonomy" id="106004"/>
    <lineage>
        <taxon>Eukaryota</taxon>
        <taxon>Fungi</taxon>
        <taxon>Dikarya</taxon>
        <taxon>Basidiomycota</taxon>
        <taxon>Pucciniomycotina</taxon>
        <taxon>Microbotryomycetes</taxon>
        <taxon>Leucosporidiales</taxon>
        <taxon>Leucosporidium</taxon>
    </lineage>
</organism>
<keyword evidence="1" id="KW-0547">Nucleotide-binding</keyword>
<dbReference type="GO" id="GO:0005524">
    <property type="term" value="F:ATP binding"/>
    <property type="evidence" value="ECO:0007669"/>
    <property type="project" value="UniProtKB-KW"/>
</dbReference>
<dbReference type="Gene3D" id="1.10.510.10">
    <property type="entry name" value="Transferase(Phosphotransferase) domain 1"/>
    <property type="match status" value="1"/>
</dbReference>
<dbReference type="OrthoDB" id="539158at2759"/>
<dbReference type="GO" id="GO:0005737">
    <property type="term" value="C:cytoplasm"/>
    <property type="evidence" value="ECO:0007669"/>
    <property type="project" value="TreeGrafter"/>
</dbReference>
<dbReference type="InterPro" id="IPR011009">
    <property type="entry name" value="Kinase-like_dom_sf"/>
</dbReference>
<evidence type="ECO:0000313" key="5">
    <source>
        <dbReference type="Proteomes" id="UP000193467"/>
    </source>
</evidence>
<dbReference type="PANTHER" id="PTHR24346:SF110">
    <property type="entry name" value="NON-SPECIFIC SERINE_THREONINE PROTEIN KINASE"/>
    <property type="match status" value="1"/>
</dbReference>
<keyword evidence="2" id="KW-0067">ATP-binding</keyword>
<dbReference type="SUPFAM" id="SSF56112">
    <property type="entry name" value="Protein kinase-like (PK-like)"/>
    <property type="match status" value="1"/>
</dbReference>
<dbReference type="Pfam" id="PF00069">
    <property type="entry name" value="Pkinase"/>
    <property type="match status" value="1"/>
</dbReference>
<keyword evidence="4" id="KW-0418">Kinase</keyword>
<dbReference type="InterPro" id="IPR000719">
    <property type="entry name" value="Prot_kinase_dom"/>
</dbReference>
<dbReference type="AlphaFoldDB" id="A0A1Y2FRT9"/>
<dbReference type="PROSITE" id="PS50011">
    <property type="entry name" value="PROTEIN_KINASE_DOM"/>
    <property type="match status" value="1"/>
</dbReference>
<dbReference type="PROSITE" id="PS00108">
    <property type="entry name" value="PROTEIN_KINASE_ST"/>
    <property type="match status" value="1"/>
</dbReference>
<comment type="caution">
    <text evidence="4">The sequence shown here is derived from an EMBL/GenBank/DDBJ whole genome shotgun (WGS) entry which is preliminary data.</text>
</comment>
<dbReference type="Proteomes" id="UP000193467">
    <property type="component" value="Unassembled WGS sequence"/>
</dbReference>
<reference evidence="4 5" key="1">
    <citation type="submission" date="2016-07" db="EMBL/GenBank/DDBJ databases">
        <title>Pervasive Adenine N6-methylation of Active Genes in Fungi.</title>
        <authorList>
            <consortium name="DOE Joint Genome Institute"/>
            <person name="Mondo S.J."/>
            <person name="Dannebaum R.O."/>
            <person name="Kuo R.C."/>
            <person name="Labutti K."/>
            <person name="Haridas S."/>
            <person name="Kuo A."/>
            <person name="Salamov A."/>
            <person name="Ahrendt S.R."/>
            <person name="Lipzen A."/>
            <person name="Sullivan W."/>
            <person name="Andreopoulos W.B."/>
            <person name="Clum A."/>
            <person name="Lindquist E."/>
            <person name="Daum C."/>
            <person name="Ramamoorthy G.K."/>
            <person name="Gryganskyi A."/>
            <person name="Culley D."/>
            <person name="Magnuson J.K."/>
            <person name="James T.Y."/>
            <person name="O'Malley M.A."/>
            <person name="Stajich J.E."/>
            <person name="Spatafora J.W."/>
            <person name="Visel A."/>
            <person name="Grigoriev I.V."/>
        </authorList>
    </citation>
    <scope>NUCLEOTIDE SEQUENCE [LARGE SCALE GENOMIC DNA]</scope>
    <source>
        <strain evidence="4 5">62-1032</strain>
    </source>
</reference>
<dbReference type="STRING" id="106004.A0A1Y2FRT9"/>
<evidence type="ECO:0000259" key="3">
    <source>
        <dbReference type="PROSITE" id="PS50011"/>
    </source>
</evidence>
<evidence type="ECO:0000256" key="1">
    <source>
        <dbReference type="ARBA" id="ARBA00022741"/>
    </source>
</evidence>
<sequence>MVSPLPPPPTLFSYTIREQLATGGQATVYRARHPNGNLAAIKIVSLDLSQPSAQVKGKAVLREMRIHETLKHNAVLEMIGGEMREGGAGWPAGLWLLLALADGGDLFDKITPDVGISEDIAHLYFTQLISGLKYLGHQGICHRDIKPENCLLDANGNLKISDFGLATVFKYKGQSRLLRDRCGSPPYAAPELATTTPYAGQPVDVWSAGILLFTLLVGNTPWDQPTPSSPEFALYLSGEILKMEPWEGIGEGVLELLLQLLQVDPNKRLTIPQIEQNAWFVQPNRLLHPLTNLCTDGAEVCRRMASSLHQHGYLGAPSGAFEELTQNPTPMNFSQRGLDPNASFRSSLQLYSKLSMAPTQRANPNLTRFFTTLPVPTLVQHLTQSLTTLGVSHSVLPTPDTIFLTRVKITGLDKRGEKCEGSITVAEGCLPDVDGGRIAEEEEGGEGMEVDGEEGMGKGTKGFDVVMWKKVADPLELKRLWMRIVQSLPREVVFATEAYGLTAIDELSSSDEFGEGFFGLDGDDDEDPDDHSTKEIDLGYRFGSRSLGRTSVAPRDNIVLALHQGSIAA</sequence>